<reference evidence="2" key="1">
    <citation type="journal article" date="2004" name="Nature">
        <title>Genome duplication in the teleost fish Tetraodon nigroviridis reveals the early vertebrate proto-karyotype.</title>
        <authorList>
            <person name="Jaillon O."/>
            <person name="Aury J.-M."/>
            <person name="Brunet F."/>
            <person name="Petit J.-L."/>
            <person name="Stange-Thomann N."/>
            <person name="Mauceli E."/>
            <person name="Bouneau L."/>
            <person name="Fischer C."/>
            <person name="Ozouf-Costaz C."/>
            <person name="Bernot A."/>
            <person name="Nicaud S."/>
            <person name="Jaffe D."/>
            <person name="Fisher S."/>
            <person name="Lutfalla G."/>
            <person name="Dossat C."/>
            <person name="Segurens B."/>
            <person name="Dasilva C."/>
            <person name="Salanoubat M."/>
            <person name="Levy M."/>
            <person name="Boudet N."/>
            <person name="Castellano S."/>
            <person name="Anthouard V."/>
            <person name="Jubin C."/>
            <person name="Castelli V."/>
            <person name="Katinka M."/>
            <person name="Vacherie B."/>
            <person name="Biemont C."/>
            <person name="Skalli Z."/>
            <person name="Cattolico L."/>
            <person name="Poulain J."/>
            <person name="De Berardinis V."/>
            <person name="Cruaud C."/>
            <person name="Duprat S."/>
            <person name="Brottier P."/>
            <person name="Coutanceau J.-P."/>
            <person name="Gouzy J."/>
            <person name="Parra G."/>
            <person name="Lardier G."/>
            <person name="Chapple C."/>
            <person name="McKernan K.J."/>
            <person name="McEwan P."/>
            <person name="Bosak S."/>
            <person name="Kellis M."/>
            <person name="Volff J.-N."/>
            <person name="Guigo R."/>
            <person name="Zody M.C."/>
            <person name="Mesirov J."/>
            <person name="Lindblad-Toh K."/>
            <person name="Birren B."/>
            <person name="Nusbaum C."/>
            <person name="Kahn D."/>
            <person name="Robinson-Rechavi M."/>
            <person name="Laudet V."/>
            <person name="Schachter V."/>
            <person name="Quetier F."/>
            <person name="Saurin W."/>
            <person name="Scarpelli C."/>
            <person name="Wincker P."/>
            <person name="Lander E.S."/>
            <person name="Weissenbach J."/>
            <person name="Roest Crollius H."/>
        </authorList>
    </citation>
    <scope>NUCLEOTIDE SEQUENCE [LARGE SCALE GENOMIC DNA]</scope>
</reference>
<gene>
    <name evidence="2" type="ORF">GSTENG00027008001</name>
</gene>
<dbReference type="InterPro" id="IPR036179">
    <property type="entry name" value="Ig-like_dom_sf"/>
</dbReference>
<dbReference type="SUPFAM" id="SSF48726">
    <property type="entry name" value="Immunoglobulin"/>
    <property type="match status" value="1"/>
</dbReference>
<dbReference type="InterPro" id="IPR003598">
    <property type="entry name" value="Ig_sub2"/>
</dbReference>
<evidence type="ECO:0000313" key="2">
    <source>
        <dbReference type="EMBL" id="CAG06589.1"/>
    </source>
</evidence>
<proteinExistence type="predicted"/>
<dbReference type="Pfam" id="PF13927">
    <property type="entry name" value="Ig_3"/>
    <property type="match status" value="1"/>
</dbReference>
<dbReference type="PROSITE" id="PS50835">
    <property type="entry name" value="IG_LIKE"/>
    <property type="match status" value="1"/>
</dbReference>
<dbReference type="InterPro" id="IPR007110">
    <property type="entry name" value="Ig-like_dom"/>
</dbReference>
<protein>
    <submittedName>
        <fullName evidence="2">(spotted green pufferfish) hypothetical protein</fullName>
    </submittedName>
</protein>
<sequence>MTGGAAAVFHQSLAGFVPRLKLAGLRGNPPIKSIPVAGETDLNPDDVPPYFKTEPARSQLNLERNRVVLTCMAEGSWPLEFKWIHNDTELTRFSLEYRYVIPSLDRSHAGFYRCIVRNRVGALLQRRTEVQVVCEYQHWRRRGMRRMSLMMDEASPFVCVCV</sequence>
<dbReference type="InterPro" id="IPR013783">
    <property type="entry name" value="Ig-like_fold"/>
</dbReference>
<name>Q4RYE3_TETNG</name>
<dbReference type="InterPro" id="IPR003599">
    <property type="entry name" value="Ig_sub"/>
</dbReference>
<feature type="domain" description="Ig-like" evidence="1">
    <location>
        <begin position="49"/>
        <end position="131"/>
    </location>
</feature>
<organism evidence="2">
    <name type="scientific">Tetraodon nigroviridis</name>
    <name type="common">Spotted green pufferfish</name>
    <name type="synonym">Chelonodon nigroviridis</name>
    <dbReference type="NCBI Taxonomy" id="99883"/>
    <lineage>
        <taxon>Eukaryota</taxon>
        <taxon>Metazoa</taxon>
        <taxon>Chordata</taxon>
        <taxon>Craniata</taxon>
        <taxon>Vertebrata</taxon>
        <taxon>Euteleostomi</taxon>
        <taxon>Actinopterygii</taxon>
        <taxon>Neopterygii</taxon>
        <taxon>Teleostei</taxon>
        <taxon>Neoteleostei</taxon>
        <taxon>Acanthomorphata</taxon>
        <taxon>Eupercaria</taxon>
        <taxon>Tetraodontiformes</taxon>
        <taxon>Tetradontoidea</taxon>
        <taxon>Tetraodontidae</taxon>
        <taxon>Tetraodon</taxon>
    </lineage>
</organism>
<dbReference type="EMBL" id="CAAE01014976">
    <property type="protein sequence ID" value="CAG06589.1"/>
    <property type="molecule type" value="Genomic_DNA"/>
</dbReference>
<evidence type="ECO:0000259" key="1">
    <source>
        <dbReference type="PROSITE" id="PS50835"/>
    </source>
</evidence>
<dbReference type="SMART" id="SM00408">
    <property type="entry name" value="IGc2"/>
    <property type="match status" value="1"/>
</dbReference>
<dbReference type="FunFam" id="2.60.40.10:FF:000359">
    <property type="entry name" value="Sidekick cell adhesion molecule 2"/>
    <property type="match status" value="1"/>
</dbReference>
<dbReference type="OrthoDB" id="8923679at2759"/>
<reference evidence="2" key="2">
    <citation type="submission" date="2004-02" db="EMBL/GenBank/DDBJ databases">
        <authorList>
            <consortium name="Genoscope"/>
            <consortium name="Whitehead Institute Centre for Genome Research"/>
        </authorList>
    </citation>
    <scope>NUCLEOTIDE SEQUENCE</scope>
</reference>
<accession>Q4RYE3</accession>
<dbReference type="AlphaFoldDB" id="Q4RYE3"/>
<comment type="caution">
    <text evidence="2">The sequence shown here is derived from an EMBL/GenBank/DDBJ whole genome shotgun (WGS) entry which is preliminary data.</text>
</comment>
<dbReference type="Gene3D" id="2.60.40.10">
    <property type="entry name" value="Immunoglobulins"/>
    <property type="match status" value="1"/>
</dbReference>
<dbReference type="CDD" id="cd00096">
    <property type="entry name" value="Ig"/>
    <property type="match status" value="1"/>
</dbReference>
<dbReference type="SMART" id="SM00409">
    <property type="entry name" value="IG"/>
    <property type="match status" value="1"/>
</dbReference>
<dbReference type="KEGG" id="tng:GSTEN00027008G001"/>